<dbReference type="InterPro" id="IPR001127">
    <property type="entry name" value="PTS_EIIA_1_perm"/>
</dbReference>
<keyword evidence="3" id="KW-1003">Cell membrane</keyword>
<dbReference type="EC" id="2.7.1.191" evidence="16"/>
<dbReference type="InterPro" id="IPR018113">
    <property type="entry name" value="PTrfase_EIIB_Cys"/>
</dbReference>
<keyword evidence="8" id="KW-0418">Kinase</keyword>
<evidence type="ECO:0000256" key="2">
    <source>
        <dbReference type="ARBA" id="ARBA00022448"/>
    </source>
</evidence>
<dbReference type="GO" id="GO:0016301">
    <property type="term" value="F:kinase activity"/>
    <property type="evidence" value="ECO:0007669"/>
    <property type="project" value="UniProtKB-KW"/>
</dbReference>
<dbReference type="InterPro" id="IPR003352">
    <property type="entry name" value="PTS_EIIC"/>
</dbReference>
<dbReference type="InterPro" id="IPR001996">
    <property type="entry name" value="PTS_IIB_1"/>
</dbReference>
<feature type="transmembrane region" description="Helical" evidence="12">
    <location>
        <begin position="47"/>
        <end position="68"/>
    </location>
</feature>
<name>A0A2N5N7V4_9BACL</name>
<dbReference type="NCBIfam" id="TIGR00826">
    <property type="entry name" value="EIIB_glc"/>
    <property type="match status" value="1"/>
</dbReference>
<evidence type="ECO:0000256" key="10">
    <source>
        <dbReference type="ARBA" id="ARBA00023136"/>
    </source>
</evidence>
<feature type="transmembrane region" description="Helical" evidence="12">
    <location>
        <begin position="340"/>
        <end position="361"/>
    </location>
</feature>
<comment type="caution">
    <text evidence="16">The sequence shown here is derived from an EMBL/GenBank/DDBJ whole genome shotgun (WGS) entry which is preliminary data.</text>
</comment>
<dbReference type="PROSITE" id="PS01035">
    <property type="entry name" value="PTS_EIIB_TYPE_1_CYS"/>
    <property type="match status" value="1"/>
</dbReference>
<gene>
    <name evidence="16" type="ORF">B8V81_4810</name>
</gene>
<dbReference type="PROSITE" id="PS51103">
    <property type="entry name" value="PTS_EIIC_TYPE_1"/>
    <property type="match status" value="1"/>
</dbReference>
<keyword evidence="4" id="KW-0762">Sugar transport</keyword>
<feature type="domain" description="PTS EIIC type-1" evidence="15">
    <location>
        <begin position="1"/>
        <end position="373"/>
    </location>
</feature>
<dbReference type="SUPFAM" id="SSF55604">
    <property type="entry name" value="Glucose permease domain IIB"/>
    <property type="match status" value="1"/>
</dbReference>
<dbReference type="InterPro" id="IPR036878">
    <property type="entry name" value="Glu_permease_IIB"/>
</dbReference>
<organism evidence="16 17">
    <name type="scientific">Paenibacillus pasadenensis</name>
    <dbReference type="NCBI Taxonomy" id="217090"/>
    <lineage>
        <taxon>Bacteria</taxon>
        <taxon>Bacillati</taxon>
        <taxon>Bacillota</taxon>
        <taxon>Bacilli</taxon>
        <taxon>Bacillales</taxon>
        <taxon>Paenibacillaceae</taxon>
        <taxon>Paenibacillus</taxon>
    </lineage>
</organism>
<feature type="domain" description="PTS EIIA type-1" evidence="13">
    <location>
        <begin position="486"/>
        <end position="589"/>
    </location>
</feature>
<evidence type="ECO:0000259" key="15">
    <source>
        <dbReference type="PROSITE" id="PS51103"/>
    </source>
</evidence>
<sequence>MNFMGNLQQLGRAVMLPMIVLPAAAICMSLAQLPWDAAGLPAMAEYLQIAGRSLFLFLPYLFAAGVAWGTSSNGGAASLSALAGMFIYSGIVQSSSYDIEPTVLIGALIGMLAGYSYERFKSIRLPESIQFFGGPRFVPLFVSFVCILFSLFMVAAAPSLSRGLLWLGDVVASAGGFGVFLYGFLHRILVVFGLHHLLNHVFWFQIGGYRMDGGEMVYGDLPRFFAGDPTAGAFMAGLYPTMMFALPAIALAIIQEAREDLKPKIKRTFLSAALASFLTGVSEPVEFAFLFVAPYLFVIHSVLSGLIMWAAYELGIRHGFSFSGGAIDYVINMHLATKGWLLLPLGIVVFLLYYGLFRWAIRRFQIPTPGREEGSALDEWAGDIPYRAPLILQAIGGKENVETLEACITRLRIKVRNDKLLDNAALRDLGAAGVIRLGGGNVQVVFGTFSELIREEMLKTMQRDRAQVLFSSPVQGRMIPLDEVPDPIFAGKLVGDGAAFLPERGELVAPVKGEVILLYPTMHAIGLRTPEGLEVLMHIGIDTSSLDGYFHAAVKEGDEVIPGQLLISFDIQRLRKAGKSLATPMLITNPQLVRSWGFGPFKTVKRGQTAVMSVMLRESKDSQAGGKRS</sequence>
<evidence type="ECO:0000259" key="14">
    <source>
        <dbReference type="PROSITE" id="PS51098"/>
    </source>
</evidence>
<evidence type="ECO:0000256" key="12">
    <source>
        <dbReference type="SAM" id="Phobius"/>
    </source>
</evidence>
<dbReference type="GO" id="GO:0090563">
    <property type="term" value="F:protein-phosphocysteine-sugar phosphotransferase activity"/>
    <property type="evidence" value="ECO:0007669"/>
    <property type="project" value="TreeGrafter"/>
</dbReference>
<dbReference type="GO" id="GO:0009401">
    <property type="term" value="P:phosphoenolpyruvate-dependent sugar phosphotransferase system"/>
    <property type="evidence" value="ECO:0007669"/>
    <property type="project" value="UniProtKB-KW"/>
</dbReference>
<proteinExistence type="predicted"/>
<dbReference type="Gene3D" id="2.70.70.10">
    <property type="entry name" value="Glucose Permease (Domain IIA)"/>
    <property type="match status" value="1"/>
</dbReference>
<comment type="subcellular location">
    <subcellularLocation>
        <location evidence="1">Cell membrane</location>
        <topology evidence="1">Multi-pass membrane protein</topology>
    </subcellularLocation>
</comment>
<evidence type="ECO:0000256" key="3">
    <source>
        <dbReference type="ARBA" id="ARBA00022475"/>
    </source>
</evidence>
<reference evidence="16 17" key="1">
    <citation type="submission" date="2017-05" db="EMBL/GenBank/DDBJ databases">
        <title>Functional genome analysis of Paenibacillus pasadenensis strain R16: insights on endophytic life style and antifungal activity.</title>
        <authorList>
            <person name="Passera A."/>
            <person name="Marcolungo L."/>
            <person name="Casati P."/>
            <person name="Brasca M."/>
            <person name="Quaglino F."/>
            <person name="Delledonne M."/>
        </authorList>
    </citation>
    <scope>NUCLEOTIDE SEQUENCE [LARGE SCALE GENOMIC DNA]</scope>
    <source>
        <strain evidence="16 17">R16</strain>
    </source>
</reference>
<feature type="transmembrane region" description="Helical" evidence="12">
    <location>
        <begin position="163"/>
        <end position="182"/>
    </location>
</feature>
<protein>
    <submittedName>
        <fullName evidence="16">PTS system, beta-glucoside-specific IIB component</fullName>
        <ecNumber evidence="16">2.7.1.191</ecNumber>
    </submittedName>
</protein>
<feature type="transmembrane region" description="Helical" evidence="12">
    <location>
        <begin position="137"/>
        <end position="157"/>
    </location>
</feature>
<dbReference type="CDD" id="cd00212">
    <property type="entry name" value="PTS_IIB_glc"/>
    <property type="match status" value="1"/>
</dbReference>
<keyword evidence="6" id="KW-0598">Phosphotransferase system</keyword>
<dbReference type="Pfam" id="PF02378">
    <property type="entry name" value="PTS_EIIC"/>
    <property type="match status" value="1"/>
</dbReference>
<dbReference type="Proteomes" id="UP000234789">
    <property type="component" value="Unassembled WGS sequence"/>
</dbReference>
<dbReference type="NCBIfam" id="TIGR00830">
    <property type="entry name" value="PTBA"/>
    <property type="match status" value="1"/>
</dbReference>
<feature type="domain" description="PTS EIIB type-1" evidence="14">
    <location>
        <begin position="385"/>
        <end position="467"/>
    </location>
</feature>
<evidence type="ECO:0000256" key="5">
    <source>
        <dbReference type="ARBA" id="ARBA00022679"/>
    </source>
</evidence>
<keyword evidence="10 12" id="KW-0472">Membrane</keyword>
<dbReference type="AlphaFoldDB" id="A0A2N5N7V4"/>
<dbReference type="PROSITE" id="PS51098">
    <property type="entry name" value="PTS_EIIB_TYPE_1"/>
    <property type="match status" value="1"/>
</dbReference>
<dbReference type="InterPro" id="IPR013013">
    <property type="entry name" value="PTS_EIIC_1"/>
</dbReference>
<keyword evidence="2" id="KW-0813">Transport</keyword>
<evidence type="ECO:0000256" key="4">
    <source>
        <dbReference type="ARBA" id="ARBA00022597"/>
    </source>
</evidence>
<feature type="active site" description="Phosphocysteine intermediate; for EIIB activity" evidence="11">
    <location>
        <position position="407"/>
    </location>
</feature>
<feature type="transmembrane region" description="Helical" evidence="12">
    <location>
        <begin position="75"/>
        <end position="93"/>
    </location>
</feature>
<evidence type="ECO:0000313" key="17">
    <source>
        <dbReference type="Proteomes" id="UP000234789"/>
    </source>
</evidence>
<dbReference type="OrthoDB" id="9764327at2"/>
<keyword evidence="5 16" id="KW-0808">Transferase</keyword>
<dbReference type="GO" id="GO:0008982">
    <property type="term" value="F:protein-N(PI)-phosphohistidine-sugar phosphotransferase activity"/>
    <property type="evidence" value="ECO:0007669"/>
    <property type="project" value="InterPro"/>
</dbReference>
<keyword evidence="17" id="KW-1185">Reference proteome</keyword>
<evidence type="ECO:0000256" key="8">
    <source>
        <dbReference type="ARBA" id="ARBA00022777"/>
    </source>
</evidence>
<dbReference type="PANTHER" id="PTHR30009">
    <property type="entry name" value="CYTOCHROME C-TYPE SYNTHESIS PROTEIN AND PTS TRANSMEMBRANE COMPONENT"/>
    <property type="match status" value="1"/>
</dbReference>
<dbReference type="PROSITE" id="PS51093">
    <property type="entry name" value="PTS_EIIA_TYPE_1"/>
    <property type="match status" value="1"/>
</dbReference>
<dbReference type="EMBL" id="NFEZ01000004">
    <property type="protein sequence ID" value="PLT46379.1"/>
    <property type="molecule type" value="Genomic_DNA"/>
</dbReference>
<dbReference type="Pfam" id="PF00367">
    <property type="entry name" value="PTS_EIIB"/>
    <property type="match status" value="1"/>
</dbReference>
<accession>A0A2N5N7V4</accession>
<evidence type="ECO:0000313" key="16">
    <source>
        <dbReference type="EMBL" id="PLT46379.1"/>
    </source>
</evidence>
<dbReference type="FunFam" id="2.70.70.10:FF:000001">
    <property type="entry name" value="PTS system glucose-specific IIA component"/>
    <property type="match status" value="1"/>
</dbReference>
<dbReference type="GO" id="GO:0005886">
    <property type="term" value="C:plasma membrane"/>
    <property type="evidence" value="ECO:0007669"/>
    <property type="project" value="UniProtKB-SubCell"/>
</dbReference>
<dbReference type="InterPro" id="IPR050429">
    <property type="entry name" value="PTS_Glucose_EIICBA"/>
</dbReference>
<dbReference type="InterPro" id="IPR011055">
    <property type="entry name" value="Dup_hybrid_motif"/>
</dbReference>
<feature type="transmembrane region" description="Helical" evidence="12">
    <location>
        <begin position="231"/>
        <end position="253"/>
    </location>
</feature>
<evidence type="ECO:0000256" key="6">
    <source>
        <dbReference type="ARBA" id="ARBA00022683"/>
    </source>
</evidence>
<evidence type="ECO:0000259" key="13">
    <source>
        <dbReference type="PROSITE" id="PS51093"/>
    </source>
</evidence>
<keyword evidence="7 12" id="KW-0812">Transmembrane</keyword>
<dbReference type="SUPFAM" id="SSF51261">
    <property type="entry name" value="Duplicated hybrid motif"/>
    <property type="match status" value="1"/>
</dbReference>
<dbReference type="RefSeq" id="WP_028596933.1">
    <property type="nucleotide sequence ID" value="NZ_BIMM01000025.1"/>
</dbReference>
<dbReference type="Gene3D" id="3.30.1360.60">
    <property type="entry name" value="Glucose permease domain IIB"/>
    <property type="match status" value="1"/>
</dbReference>
<dbReference type="PANTHER" id="PTHR30009:SF4">
    <property type="entry name" value="PTS SYSTEM N-ACETYLGLUCOSAMINE-SPECIFIC EIICBA COMPONENT"/>
    <property type="match status" value="1"/>
</dbReference>
<evidence type="ECO:0000256" key="9">
    <source>
        <dbReference type="ARBA" id="ARBA00022989"/>
    </source>
</evidence>
<keyword evidence="9 12" id="KW-1133">Transmembrane helix</keyword>
<dbReference type="Pfam" id="PF00358">
    <property type="entry name" value="PTS_EIIA_1"/>
    <property type="match status" value="1"/>
</dbReference>
<evidence type="ECO:0000256" key="11">
    <source>
        <dbReference type="PROSITE-ProRule" id="PRU00421"/>
    </source>
</evidence>
<feature type="transmembrane region" description="Helical" evidence="12">
    <location>
        <begin position="287"/>
        <end position="312"/>
    </location>
</feature>
<evidence type="ECO:0000256" key="7">
    <source>
        <dbReference type="ARBA" id="ARBA00022692"/>
    </source>
</evidence>
<dbReference type="GO" id="GO:0015764">
    <property type="term" value="P:N-acetylglucosamine transport"/>
    <property type="evidence" value="ECO:0007669"/>
    <property type="project" value="TreeGrafter"/>
</dbReference>
<feature type="transmembrane region" description="Helical" evidence="12">
    <location>
        <begin position="99"/>
        <end position="117"/>
    </location>
</feature>
<feature type="transmembrane region" description="Helical" evidence="12">
    <location>
        <begin position="12"/>
        <end position="35"/>
    </location>
</feature>
<evidence type="ECO:0000256" key="1">
    <source>
        <dbReference type="ARBA" id="ARBA00004651"/>
    </source>
</evidence>